<dbReference type="InterPro" id="IPR013783">
    <property type="entry name" value="Ig-like_fold"/>
</dbReference>
<dbReference type="InterPro" id="IPR036852">
    <property type="entry name" value="Peptidase_S8/S53_dom_sf"/>
</dbReference>
<dbReference type="Gene3D" id="2.60.40.10">
    <property type="entry name" value="Immunoglobulins"/>
    <property type="match status" value="1"/>
</dbReference>
<dbReference type="SUPFAM" id="SSF117074">
    <property type="entry name" value="Hypothetical protein PA1324"/>
    <property type="match status" value="1"/>
</dbReference>
<evidence type="ECO:0000259" key="4">
    <source>
        <dbReference type="Pfam" id="PF17210"/>
    </source>
</evidence>
<dbReference type="EMBL" id="BARS01047955">
    <property type="protein sequence ID" value="GAG31293.1"/>
    <property type="molecule type" value="Genomic_DNA"/>
</dbReference>
<accession>X0X3R5</accession>
<evidence type="ECO:0000256" key="3">
    <source>
        <dbReference type="ARBA" id="ARBA00022729"/>
    </source>
</evidence>
<reference evidence="5" key="1">
    <citation type="journal article" date="2014" name="Front. Microbiol.">
        <title>High frequency of phylogenetically diverse reductive dehalogenase-homologous genes in deep subseafloor sedimentary metagenomes.</title>
        <authorList>
            <person name="Kawai M."/>
            <person name="Futagami T."/>
            <person name="Toyoda A."/>
            <person name="Takaki Y."/>
            <person name="Nishi S."/>
            <person name="Hori S."/>
            <person name="Arai W."/>
            <person name="Tsubouchi T."/>
            <person name="Morono Y."/>
            <person name="Uchiyama I."/>
            <person name="Ito T."/>
            <person name="Fujiyama A."/>
            <person name="Inagaki F."/>
            <person name="Takami H."/>
        </authorList>
    </citation>
    <scope>NUCLEOTIDE SEQUENCE</scope>
    <source>
        <strain evidence="5">Expedition CK06-06</strain>
    </source>
</reference>
<feature type="non-terminal residue" evidence="5">
    <location>
        <position position="1"/>
    </location>
</feature>
<dbReference type="SUPFAM" id="SSF52743">
    <property type="entry name" value="Subtilisin-like"/>
    <property type="match status" value="1"/>
</dbReference>
<feature type="domain" description="SD-repeat containing protein B" evidence="4">
    <location>
        <begin position="170"/>
        <end position="242"/>
    </location>
</feature>
<evidence type="ECO:0000256" key="2">
    <source>
        <dbReference type="ARBA" id="ARBA00022525"/>
    </source>
</evidence>
<name>X0X3R5_9ZZZZ</name>
<dbReference type="GO" id="GO:0005576">
    <property type="term" value="C:extracellular region"/>
    <property type="evidence" value="ECO:0007669"/>
    <property type="project" value="UniProtKB-SubCell"/>
</dbReference>
<organism evidence="5">
    <name type="scientific">marine sediment metagenome</name>
    <dbReference type="NCBI Taxonomy" id="412755"/>
    <lineage>
        <taxon>unclassified sequences</taxon>
        <taxon>metagenomes</taxon>
        <taxon>ecological metagenomes</taxon>
    </lineage>
</organism>
<evidence type="ECO:0000256" key="1">
    <source>
        <dbReference type="ARBA" id="ARBA00004613"/>
    </source>
</evidence>
<proteinExistence type="predicted"/>
<dbReference type="GO" id="GO:0004252">
    <property type="term" value="F:serine-type endopeptidase activity"/>
    <property type="evidence" value="ECO:0007669"/>
    <property type="project" value="InterPro"/>
</dbReference>
<protein>
    <recommendedName>
        <fullName evidence="4">SD-repeat containing protein B domain-containing protein</fullName>
    </recommendedName>
</protein>
<comment type="caution">
    <text evidence="5">The sequence shown here is derived from an EMBL/GenBank/DDBJ whole genome shotgun (WGS) entry which is preliminary data.</text>
</comment>
<gene>
    <name evidence="5" type="ORF">S01H1_71963</name>
</gene>
<dbReference type="Pfam" id="PF17210">
    <property type="entry name" value="SdrD_B"/>
    <property type="match status" value="1"/>
</dbReference>
<comment type="subcellular location">
    <subcellularLocation>
        <location evidence="1">Secreted</location>
    </subcellularLocation>
</comment>
<sequence length="244" mass="25903">NPEMTAAGLRQVLRDSTDKIGEVEYTAGFNPFYGYGRLNAARALAASPDAVVVTSTNGSNSVAEGGPGKTYRVVLSSQPTGNVKIHLNPDVQLTAVGDADPNKAFLQFTPANWNVPQLVRFAAVNDPVLEDLVHRGTIHHLATSSDETFDGVAIADLSVQIADNDAVTSASVGDRVWRDLDGDGIQDIGEPGVFRLEVELFYCGQDGAYGGGDDVSAGTRLTDTDGNYGFEDLTPGSYYLQFPT</sequence>
<keyword evidence="3" id="KW-0732">Signal</keyword>
<dbReference type="AlphaFoldDB" id="X0X3R5"/>
<dbReference type="Gene3D" id="3.40.50.200">
    <property type="entry name" value="Peptidase S8/S53 domain"/>
    <property type="match status" value="1"/>
</dbReference>
<dbReference type="GO" id="GO:0006508">
    <property type="term" value="P:proteolysis"/>
    <property type="evidence" value="ECO:0007669"/>
    <property type="project" value="InterPro"/>
</dbReference>
<dbReference type="InterPro" id="IPR033764">
    <property type="entry name" value="Sdr_B"/>
</dbReference>
<feature type="non-terminal residue" evidence="5">
    <location>
        <position position="244"/>
    </location>
</feature>
<evidence type="ECO:0000313" key="5">
    <source>
        <dbReference type="EMBL" id="GAG31293.1"/>
    </source>
</evidence>
<keyword evidence="2" id="KW-0964">Secreted</keyword>